<gene>
    <name evidence="2" type="ORF">UFOVP1636_219</name>
</gene>
<evidence type="ECO:0000313" key="2">
    <source>
        <dbReference type="EMBL" id="CAB4221265.1"/>
    </source>
</evidence>
<protein>
    <submittedName>
        <fullName evidence="2">Uncharacterized protein</fullName>
    </submittedName>
</protein>
<evidence type="ECO:0000256" key="1">
    <source>
        <dbReference type="SAM" id="MobiDB-lite"/>
    </source>
</evidence>
<name>A0A6J5T0S1_9CAUD</name>
<proteinExistence type="predicted"/>
<reference evidence="2" key="1">
    <citation type="submission" date="2020-05" db="EMBL/GenBank/DDBJ databases">
        <authorList>
            <person name="Chiriac C."/>
            <person name="Salcher M."/>
            <person name="Ghai R."/>
            <person name="Kavagutti S V."/>
        </authorList>
    </citation>
    <scope>NUCLEOTIDE SEQUENCE</scope>
</reference>
<sequence>MAIIRTAKYGVQVPALTEDPYPSSGKLYFQNEAFSSANLSVFFDKTISWSTTGTGYSTFGYSTVTGAPEALGGMLQLKGEVTYVRHATFNTQAVQSNNLDQAPFASMDPTRPIIQSRYDTDGVNNQVLISYNQQTLLAAGDLFTYYRRVNTNTDSSTGFPLQNTTQTAAYTGFPVYRNPSTNNMVLVANNHVTAYVPGFTQGAHLPNMFSAATPTIAAAGAGSGTSTVQFLGVSSVDGLAMFLNNNIGNDYTQNIYKYNDGTTTATNPGIFNTSPAADGRTGGSAGGARTTPTGGTFQPKFASRTFIDPNTSPSVTSGQTGFYVPYFDTAGAYHPFYFLWNKINDTFSRFGNVITTTIATQNSYWYPDTVTASSVSVTTGMQRIVYNESFTFSGTRYLTLMQFHGAGGIFDGNVAQRTFMTYSVSSTDYTQTTFHSAMTVPATPKNICWLNDARTLMAIITHNYTYVYSFNSAVTGWNLTASYNYQFNSIGRDSLGRIWAVDQGPLAYGRVHLLSGSMPATITVTPAATSYNYSGTTIPTTYTVDAYDISGARVTANVTLTSTGSSIVFYTSNILVTTSAITVTTSASATTTVNAAVISAGVSTITTTVTL</sequence>
<accession>A0A6J5T0S1</accession>
<organism evidence="2">
    <name type="scientific">uncultured Caudovirales phage</name>
    <dbReference type="NCBI Taxonomy" id="2100421"/>
    <lineage>
        <taxon>Viruses</taxon>
        <taxon>Duplodnaviria</taxon>
        <taxon>Heunggongvirae</taxon>
        <taxon>Uroviricota</taxon>
        <taxon>Caudoviricetes</taxon>
        <taxon>Peduoviridae</taxon>
        <taxon>Maltschvirus</taxon>
        <taxon>Maltschvirus maltsch</taxon>
    </lineage>
</organism>
<feature type="region of interest" description="Disordered" evidence="1">
    <location>
        <begin position="273"/>
        <end position="294"/>
    </location>
</feature>
<dbReference type="EMBL" id="LR797503">
    <property type="protein sequence ID" value="CAB4221265.1"/>
    <property type="molecule type" value="Genomic_DNA"/>
</dbReference>